<feature type="compositionally biased region" description="Polar residues" evidence="1">
    <location>
        <begin position="116"/>
        <end position="126"/>
    </location>
</feature>
<accession>A0AAX4HYR1</accession>
<feature type="compositionally biased region" description="Basic and acidic residues" evidence="1">
    <location>
        <begin position="322"/>
        <end position="351"/>
    </location>
</feature>
<feature type="region of interest" description="Disordered" evidence="1">
    <location>
        <begin position="192"/>
        <end position="351"/>
    </location>
</feature>
<feature type="compositionally biased region" description="Basic and acidic residues" evidence="1">
    <location>
        <begin position="266"/>
        <end position="277"/>
    </location>
</feature>
<evidence type="ECO:0000313" key="3">
    <source>
        <dbReference type="Proteomes" id="UP001322277"/>
    </source>
</evidence>
<dbReference type="GO" id="GO:0003676">
    <property type="term" value="F:nucleic acid binding"/>
    <property type="evidence" value="ECO:0007669"/>
    <property type="project" value="InterPro"/>
</dbReference>
<dbReference type="SUPFAM" id="SSF57756">
    <property type="entry name" value="Retrovirus zinc finger-like domains"/>
    <property type="match status" value="1"/>
</dbReference>
<keyword evidence="3" id="KW-1185">Reference proteome</keyword>
<name>A0AAX4HYR1_9PEZI</name>
<organism evidence="2 3">
    <name type="scientific">Colletotrichum destructivum</name>
    <dbReference type="NCBI Taxonomy" id="34406"/>
    <lineage>
        <taxon>Eukaryota</taxon>
        <taxon>Fungi</taxon>
        <taxon>Dikarya</taxon>
        <taxon>Ascomycota</taxon>
        <taxon>Pezizomycotina</taxon>
        <taxon>Sordariomycetes</taxon>
        <taxon>Hypocreomycetidae</taxon>
        <taxon>Glomerellales</taxon>
        <taxon>Glomerellaceae</taxon>
        <taxon>Colletotrichum</taxon>
        <taxon>Colletotrichum destructivum species complex</taxon>
    </lineage>
</organism>
<sequence>MPTFIRNETNRGLGHAGPIEKGHLDIVSTEQNLLVVKNNYPGRPAIVDAKADGHDFVFDVPSDKLGELFDYIFLRRKGGRCSGFVTFDTIEKNDENSTTGHATGRETAGHFAPPSRQVSDASMTGSQSGGPHGHQMMHGPQDTQMMYGPQGPQMMQMPMTGPFHTPYPLPYYNPAPPYGLGPVMWHRQEVQLEPSASSQDAAGPSKERVEAPARSPVPESTNPKPDSAKDNLPADPQMPAETPSGLPSRDITRSKPDTTNNVARPAAKEDRQKDTLSRGRPGRARGPPKPQEVKANEPKVDKDGFQLVTSRRGNTQSQPEAESSKTGRAKADKPKADKPKADKPKADKLKADDLDYKARTDIAWKKSPSPATLAECPFDVKGLRYGDENSFCGSCGAMGHVLVDCVKYGHYGWMGGCPYCNSNKHNFDDCEYMDFKNKALLVYILVVRRANKCPIRTKKS</sequence>
<dbReference type="RefSeq" id="XP_062773473.1">
    <property type="nucleotide sequence ID" value="XM_062917422.1"/>
</dbReference>
<evidence type="ECO:0000313" key="2">
    <source>
        <dbReference type="EMBL" id="WQF76249.1"/>
    </source>
</evidence>
<dbReference type="EMBL" id="CP137305">
    <property type="protein sequence ID" value="WQF76249.1"/>
    <property type="molecule type" value="Genomic_DNA"/>
</dbReference>
<feature type="compositionally biased region" description="Basic and acidic residues" evidence="1">
    <location>
        <begin position="291"/>
        <end position="304"/>
    </location>
</feature>
<dbReference type="KEGG" id="cdet:87937766"/>
<evidence type="ECO:0000256" key="1">
    <source>
        <dbReference type="SAM" id="MobiDB-lite"/>
    </source>
</evidence>
<reference evidence="3" key="1">
    <citation type="journal article" date="2023" name="bioRxiv">
        <title>Complete genome of the Medicago anthracnose fungus, Colletotrichum destructivum, reveals a mini-chromosome-like region within a core chromosome.</title>
        <authorList>
            <person name="Lapalu N."/>
            <person name="Simon A."/>
            <person name="Lu A."/>
            <person name="Plaumann P.-L."/>
            <person name="Amselem J."/>
            <person name="Pigne S."/>
            <person name="Auger A."/>
            <person name="Koch C."/>
            <person name="Dallery J.-F."/>
            <person name="O'Connell R.J."/>
        </authorList>
    </citation>
    <scope>NUCLEOTIDE SEQUENCE [LARGE SCALE GENOMIC DNA]</scope>
    <source>
        <strain evidence="3">CBS 520.97</strain>
    </source>
</reference>
<protein>
    <submittedName>
        <fullName evidence="2">Zinc finger, CCHC-type superfamily</fullName>
    </submittedName>
</protein>
<dbReference type="Proteomes" id="UP001322277">
    <property type="component" value="Chromosome 1"/>
</dbReference>
<proteinExistence type="predicted"/>
<gene>
    <name evidence="2" type="ORF">CDEST_01263</name>
</gene>
<dbReference type="GeneID" id="87937766"/>
<dbReference type="InterPro" id="IPR036875">
    <property type="entry name" value="Znf_CCHC_sf"/>
</dbReference>
<dbReference type="GO" id="GO:0008270">
    <property type="term" value="F:zinc ion binding"/>
    <property type="evidence" value="ECO:0007669"/>
    <property type="project" value="InterPro"/>
</dbReference>
<dbReference type="AlphaFoldDB" id="A0AAX4HYR1"/>
<feature type="compositionally biased region" description="Polar residues" evidence="1">
    <location>
        <begin position="307"/>
        <end position="321"/>
    </location>
</feature>
<feature type="compositionally biased region" description="Low complexity" evidence="1">
    <location>
        <begin position="133"/>
        <end position="143"/>
    </location>
</feature>
<feature type="region of interest" description="Disordered" evidence="1">
    <location>
        <begin position="94"/>
        <end position="143"/>
    </location>
</feature>